<organism evidence="2 3">
    <name type="scientific">Austropuccinia psidii MF-1</name>
    <dbReference type="NCBI Taxonomy" id="1389203"/>
    <lineage>
        <taxon>Eukaryota</taxon>
        <taxon>Fungi</taxon>
        <taxon>Dikarya</taxon>
        <taxon>Basidiomycota</taxon>
        <taxon>Pucciniomycotina</taxon>
        <taxon>Pucciniomycetes</taxon>
        <taxon>Pucciniales</taxon>
        <taxon>Sphaerophragmiaceae</taxon>
        <taxon>Austropuccinia</taxon>
    </lineage>
</organism>
<reference evidence="2" key="1">
    <citation type="submission" date="2021-03" db="EMBL/GenBank/DDBJ databases">
        <title>Draft genome sequence of rust myrtle Austropuccinia psidii MF-1, a brazilian biotype.</title>
        <authorList>
            <person name="Quecine M.C."/>
            <person name="Pachon D.M.R."/>
            <person name="Bonatelli M.L."/>
            <person name="Correr F.H."/>
            <person name="Franceschini L.M."/>
            <person name="Leite T.F."/>
            <person name="Margarido G.R.A."/>
            <person name="Almeida C.A."/>
            <person name="Ferrarezi J.A."/>
            <person name="Labate C.A."/>
        </authorList>
    </citation>
    <scope>NUCLEOTIDE SEQUENCE</scope>
    <source>
        <strain evidence="2">MF-1</strain>
    </source>
</reference>
<gene>
    <name evidence="2" type="ORF">O181_047794</name>
</gene>
<accession>A0A9Q3DRQ4</accession>
<evidence type="ECO:0000313" key="2">
    <source>
        <dbReference type="EMBL" id="MBW0508079.1"/>
    </source>
</evidence>
<dbReference type="Proteomes" id="UP000765509">
    <property type="component" value="Unassembled WGS sequence"/>
</dbReference>
<comment type="caution">
    <text evidence="2">The sequence shown here is derived from an EMBL/GenBank/DDBJ whole genome shotgun (WGS) entry which is preliminary data.</text>
</comment>
<dbReference type="AlphaFoldDB" id="A0A9Q3DRQ4"/>
<feature type="region of interest" description="Disordered" evidence="1">
    <location>
        <begin position="1"/>
        <end position="26"/>
    </location>
</feature>
<proteinExistence type="predicted"/>
<keyword evidence="3" id="KW-1185">Reference proteome</keyword>
<evidence type="ECO:0000313" key="3">
    <source>
        <dbReference type="Proteomes" id="UP000765509"/>
    </source>
</evidence>
<evidence type="ECO:0000256" key="1">
    <source>
        <dbReference type="SAM" id="MobiDB-lite"/>
    </source>
</evidence>
<sequence length="85" mass="9653">MEATIQSNQMDVDKEEARPNPEVASLPQERHIWRMPELSPIPQVFQGQNQFQGAAIDIYQCHTKIGSEQPKKRSGKFAQAFVRGT</sequence>
<protein>
    <submittedName>
        <fullName evidence="2">Uncharacterized protein</fullName>
    </submittedName>
</protein>
<feature type="compositionally biased region" description="Polar residues" evidence="1">
    <location>
        <begin position="1"/>
        <end position="10"/>
    </location>
</feature>
<dbReference type="EMBL" id="AVOT02020107">
    <property type="protein sequence ID" value="MBW0508079.1"/>
    <property type="molecule type" value="Genomic_DNA"/>
</dbReference>
<name>A0A9Q3DRQ4_9BASI</name>